<sequence length="246" mass="25392">MTAHGQRARGGAHRKHTSPVKNRVALVAIATGTVTGAGAGGAAVATAQNAPTPPANAPQLQLASQDAAFDAIKQFTDTAVPQILAIPEFKPVEDLALQLQKAVDAHAEQVAEDLQARMPATVRPAEGVFTSGFGARWGAMHNGVDIANALGTPIVAAEDGTVIDAGPAQGFGQWVRILHEDGTVTVYGHMETIDVAVGQHVSAGQKIAGMGSRGFSTGVHLHFEVHPAQGAPIDPIPWLAERGINL</sequence>
<evidence type="ECO:0000313" key="3">
    <source>
        <dbReference type="EMBL" id="AZA13068.1"/>
    </source>
</evidence>
<dbReference type="InterPro" id="IPR011055">
    <property type="entry name" value="Dup_hybrid_motif"/>
</dbReference>
<gene>
    <name evidence="3" type="primary">nlpD</name>
    <name evidence="3" type="ORF">CCHOA_03280</name>
</gene>
<dbReference type="PANTHER" id="PTHR21666">
    <property type="entry name" value="PEPTIDASE-RELATED"/>
    <property type="match status" value="1"/>
</dbReference>
<dbReference type="CDD" id="cd12797">
    <property type="entry name" value="M23_peptidase"/>
    <property type="match status" value="1"/>
</dbReference>
<feature type="compositionally biased region" description="Basic residues" evidence="1">
    <location>
        <begin position="1"/>
        <end position="18"/>
    </location>
</feature>
<name>A0A3G6J842_9CORY</name>
<dbReference type="EMBL" id="CP033896">
    <property type="protein sequence ID" value="AZA13068.1"/>
    <property type="molecule type" value="Genomic_DNA"/>
</dbReference>
<feature type="region of interest" description="Disordered" evidence="1">
    <location>
        <begin position="1"/>
        <end position="20"/>
    </location>
</feature>
<dbReference type="AlphaFoldDB" id="A0A3G6J842"/>
<dbReference type="OrthoDB" id="1099523at2"/>
<dbReference type="GO" id="GO:0004222">
    <property type="term" value="F:metalloendopeptidase activity"/>
    <property type="evidence" value="ECO:0007669"/>
    <property type="project" value="TreeGrafter"/>
</dbReference>
<accession>A0A3G6J842</accession>
<proteinExistence type="predicted"/>
<keyword evidence="3" id="KW-0378">Hydrolase</keyword>
<protein>
    <submittedName>
        <fullName evidence="3">Murein hydrolase activator NlpD</fullName>
    </submittedName>
</protein>
<dbReference type="SUPFAM" id="SSF51261">
    <property type="entry name" value="Duplicated hybrid motif"/>
    <property type="match status" value="1"/>
</dbReference>
<dbReference type="Gene3D" id="2.70.70.10">
    <property type="entry name" value="Glucose Permease (Domain IIA)"/>
    <property type="match status" value="1"/>
</dbReference>
<evidence type="ECO:0000256" key="1">
    <source>
        <dbReference type="SAM" id="MobiDB-lite"/>
    </source>
</evidence>
<organism evidence="3 4">
    <name type="scientific">Corynebacterium choanae</name>
    <dbReference type="NCBI Taxonomy" id="1862358"/>
    <lineage>
        <taxon>Bacteria</taxon>
        <taxon>Bacillati</taxon>
        <taxon>Actinomycetota</taxon>
        <taxon>Actinomycetes</taxon>
        <taxon>Mycobacteriales</taxon>
        <taxon>Corynebacteriaceae</taxon>
        <taxon>Corynebacterium</taxon>
    </lineage>
</organism>
<dbReference type="Proteomes" id="UP000269019">
    <property type="component" value="Chromosome"/>
</dbReference>
<dbReference type="InterPro" id="IPR050570">
    <property type="entry name" value="Cell_wall_metabolism_enzyme"/>
</dbReference>
<keyword evidence="4" id="KW-1185">Reference proteome</keyword>
<evidence type="ECO:0000313" key="4">
    <source>
        <dbReference type="Proteomes" id="UP000269019"/>
    </source>
</evidence>
<dbReference type="PANTHER" id="PTHR21666:SF270">
    <property type="entry name" value="MUREIN HYDROLASE ACTIVATOR ENVC"/>
    <property type="match status" value="1"/>
</dbReference>
<dbReference type="RefSeq" id="WP_123926691.1">
    <property type="nucleotide sequence ID" value="NZ_CP033896.1"/>
</dbReference>
<reference evidence="3 4" key="1">
    <citation type="submission" date="2018-11" db="EMBL/GenBank/DDBJ databases">
        <authorList>
            <person name="Kleinhagauer T."/>
            <person name="Glaeser S.P."/>
            <person name="Spergser J."/>
            <person name="Ruckert C."/>
            <person name="Kaempfer P."/>
            <person name="Busse H.-J."/>
        </authorList>
    </citation>
    <scope>NUCLEOTIDE SEQUENCE [LARGE SCALE GENOMIC DNA]</scope>
    <source>
        <strain evidence="3 4">200CH</strain>
    </source>
</reference>
<dbReference type="InterPro" id="IPR016047">
    <property type="entry name" value="M23ase_b-sheet_dom"/>
</dbReference>
<evidence type="ECO:0000259" key="2">
    <source>
        <dbReference type="Pfam" id="PF01551"/>
    </source>
</evidence>
<feature type="domain" description="M23ase beta-sheet core" evidence="2">
    <location>
        <begin position="140"/>
        <end position="235"/>
    </location>
</feature>
<dbReference type="Pfam" id="PF01551">
    <property type="entry name" value="Peptidase_M23"/>
    <property type="match status" value="1"/>
</dbReference>
<dbReference type="KEGG" id="ccho:CCHOA_03280"/>